<protein>
    <submittedName>
        <fullName evidence="2">Uncharacterized protein</fullName>
    </submittedName>
</protein>
<dbReference type="AlphaFoldDB" id="A0A067JTB7"/>
<evidence type="ECO:0000313" key="2">
    <source>
        <dbReference type="EMBL" id="KDP22764.1"/>
    </source>
</evidence>
<organism evidence="2 3">
    <name type="scientific">Jatropha curcas</name>
    <name type="common">Barbados nut</name>
    <dbReference type="NCBI Taxonomy" id="180498"/>
    <lineage>
        <taxon>Eukaryota</taxon>
        <taxon>Viridiplantae</taxon>
        <taxon>Streptophyta</taxon>
        <taxon>Embryophyta</taxon>
        <taxon>Tracheophyta</taxon>
        <taxon>Spermatophyta</taxon>
        <taxon>Magnoliopsida</taxon>
        <taxon>eudicotyledons</taxon>
        <taxon>Gunneridae</taxon>
        <taxon>Pentapetalae</taxon>
        <taxon>rosids</taxon>
        <taxon>fabids</taxon>
        <taxon>Malpighiales</taxon>
        <taxon>Euphorbiaceae</taxon>
        <taxon>Crotonoideae</taxon>
        <taxon>Jatropheae</taxon>
        <taxon>Jatropha</taxon>
    </lineage>
</organism>
<evidence type="ECO:0000256" key="1">
    <source>
        <dbReference type="SAM" id="MobiDB-lite"/>
    </source>
</evidence>
<evidence type="ECO:0000313" key="3">
    <source>
        <dbReference type="Proteomes" id="UP000027138"/>
    </source>
</evidence>
<accession>A0A067JTB7</accession>
<reference evidence="2 3" key="1">
    <citation type="journal article" date="2014" name="PLoS ONE">
        <title>Global Analysis of Gene Expression Profiles in Physic Nut (Jatropha curcas L.) Seedlings Exposed to Salt Stress.</title>
        <authorList>
            <person name="Zhang L."/>
            <person name="Zhang C."/>
            <person name="Wu P."/>
            <person name="Chen Y."/>
            <person name="Li M."/>
            <person name="Jiang H."/>
            <person name="Wu G."/>
        </authorList>
    </citation>
    <scope>NUCLEOTIDE SEQUENCE [LARGE SCALE GENOMIC DNA]</scope>
    <source>
        <strain evidence="3">cv. GZQX0401</strain>
        <tissue evidence="2">Young leaves</tissue>
    </source>
</reference>
<dbReference type="EMBL" id="KK915377">
    <property type="protein sequence ID" value="KDP22764.1"/>
    <property type="molecule type" value="Genomic_DNA"/>
</dbReference>
<feature type="compositionally biased region" description="Basic residues" evidence="1">
    <location>
        <begin position="1"/>
        <end position="11"/>
    </location>
</feature>
<feature type="region of interest" description="Disordered" evidence="1">
    <location>
        <begin position="1"/>
        <end position="50"/>
    </location>
</feature>
<name>A0A067JTB7_JATCU</name>
<dbReference type="Proteomes" id="UP000027138">
    <property type="component" value="Unassembled WGS sequence"/>
</dbReference>
<proteinExistence type="predicted"/>
<keyword evidence="3" id="KW-1185">Reference proteome</keyword>
<gene>
    <name evidence="2" type="ORF">JCGZ_01981</name>
</gene>
<sequence>MSRSHRSKSRRGREVLESKRAKRALSNIDSPIEAEAKVPKNRAPPVQMPINEDPLEEAHQLLLKIKQAQLGDMTFFMVWRRVSLSCATSPTAL</sequence>